<protein>
    <submittedName>
        <fullName evidence="1">Uncharacterized protein</fullName>
    </submittedName>
</protein>
<comment type="caution">
    <text evidence="1">The sequence shown here is derived from an EMBL/GenBank/DDBJ whole genome shotgun (WGS) entry which is preliminary data.</text>
</comment>
<sequence>MKKLLLVALIVVVLSVSAYGYTFSTNNIGASIAYFPFILQTYSARGYYHFGFKLTDLWSIGPIDFTQVMLYAGPTVSYSYDNVHHNFEAGISGRLFSGIENLSFNLFGRRFMIAVGLRGSAAFSFTTLKLSKPQISPALSIIDVTKMTNRMNYSLFFWPLPALLGFDLYF</sequence>
<gene>
    <name evidence="1" type="ORF">DIT26_06980</name>
</gene>
<accession>A0A3D3TPQ4</accession>
<organism evidence="1 2">
    <name type="scientific">Mesotoga infera</name>
    <dbReference type="NCBI Taxonomy" id="1236046"/>
    <lineage>
        <taxon>Bacteria</taxon>
        <taxon>Thermotogati</taxon>
        <taxon>Thermotogota</taxon>
        <taxon>Thermotogae</taxon>
        <taxon>Kosmotogales</taxon>
        <taxon>Kosmotogaceae</taxon>
        <taxon>Mesotoga</taxon>
    </lineage>
</organism>
<evidence type="ECO:0000313" key="2">
    <source>
        <dbReference type="Proteomes" id="UP000264215"/>
    </source>
</evidence>
<dbReference type="AlphaFoldDB" id="A0A3D3TPQ4"/>
<proteinExistence type="predicted"/>
<name>A0A3D3TPQ4_9BACT</name>
<dbReference type="EMBL" id="DQBS01000158">
    <property type="protein sequence ID" value="HCO70302.1"/>
    <property type="molecule type" value="Genomic_DNA"/>
</dbReference>
<dbReference type="Proteomes" id="UP000264215">
    <property type="component" value="Unassembled WGS sequence"/>
</dbReference>
<evidence type="ECO:0000313" key="1">
    <source>
        <dbReference type="EMBL" id="HCO70302.1"/>
    </source>
</evidence>
<reference evidence="1 2" key="1">
    <citation type="journal article" date="2018" name="Nat. Biotechnol.">
        <title>A standardized bacterial taxonomy based on genome phylogeny substantially revises the tree of life.</title>
        <authorList>
            <person name="Parks D.H."/>
            <person name="Chuvochina M."/>
            <person name="Waite D.W."/>
            <person name="Rinke C."/>
            <person name="Skarshewski A."/>
            <person name="Chaumeil P.A."/>
            <person name="Hugenholtz P."/>
        </authorList>
    </citation>
    <scope>NUCLEOTIDE SEQUENCE [LARGE SCALE GENOMIC DNA]</scope>
    <source>
        <strain evidence="1">UBA9905</strain>
    </source>
</reference>